<accession>A0ABR1X831</accession>
<dbReference type="InterPro" id="IPR001401">
    <property type="entry name" value="Dynamin_GTPase"/>
</dbReference>
<dbReference type="Gene3D" id="1.20.120.1240">
    <property type="entry name" value="Dynamin, middle domain"/>
    <property type="match status" value="1"/>
</dbReference>
<dbReference type="SMART" id="SM00053">
    <property type="entry name" value="DYNc"/>
    <property type="match status" value="1"/>
</dbReference>
<gene>
    <name evidence="4" type="ORF">PG997_001992</name>
</gene>
<dbReference type="SUPFAM" id="SSF52540">
    <property type="entry name" value="P-loop containing nucleoside triphosphate hydrolases"/>
    <property type="match status" value="1"/>
</dbReference>
<evidence type="ECO:0000313" key="4">
    <source>
        <dbReference type="EMBL" id="KAK8091631.1"/>
    </source>
</evidence>
<dbReference type="EMBL" id="JAQQWN010000003">
    <property type="protein sequence ID" value="KAK8091631.1"/>
    <property type="molecule type" value="Genomic_DNA"/>
</dbReference>
<dbReference type="PRINTS" id="PR00195">
    <property type="entry name" value="DYNAMIN"/>
</dbReference>
<dbReference type="PANTHER" id="PTHR11566">
    <property type="entry name" value="DYNAMIN"/>
    <property type="match status" value="1"/>
</dbReference>
<dbReference type="InterPro" id="IPR045063">
    <property type="entry name" value="Dynamin_N"/>
</dbReference>
<dbReference type="PROSITE" id="PS51388">
    <property type="entry name" value="GED"/>
    <property type="match status" value="1"/>
</dbReference>
<dbReference type="InterPro" id="IPR030381">
    <property type="entry name" value="G_DYNAMIN_dom"/>
</dbReference>
<feature type="compositionally biased region" description="Acidic residues" evidence="1">
    <location>
        <begin position="422"/>
        <end position="444"/>
    </location>
</feature>
<evidence type="ECO:0000259" key="3">
    <source>
        <dbReference type="PROSITE" id="PS51718"/>
    </source>
</evidence>
<evidence type="ECO:0000256" key="1">
    <source>
        <dbReference type="SAM" id="MobiDB-lite"/>
    </source>
</evidence>
<name>A0ABR1X831_9PEZI</name>
<reference evidence="4 5" key="1">
    <citation type="submission" date="2023-01" db="EMBL/GenBank/DDBJ databases">
        <title>Analysis of 21 Apiospora genomes using comparative genomics revels a genus with tremendous synthesis potential of carbohydrate active enzymes and secondary metabolites.</title>
        <authorList>
            <person name="Sorensen T."/>
        </authorList>
    </citation>
    <scope>NUCLEOTIDE SEQUENCE [LARGE SCALE GENOMIC DNA]</scope>
    <source>
        <strain evidence="4 5">CBS 114990</strain>
    </source>
</reference>
<dbReference type="InterPro" id="IPR020850">
    <property type="entry name" value="GED_dom"/>
</dbReference>
<dbReference type="InterPro" id="IPR027417">
    <property type="entry name" value="P-loop_NTPase"/>
</dbReference>
<feature type="domain" description="GED" evidence="2">
    <location>
        <begin position="628"/>
        <end position="718"/>
    </location>
</feature>
<organism evidence="4 5">
    <name type="scientific">Apiospora hydei</name>
    <dbReference type="NCBI Taxonomy" id="1337664"/>
    <lineage>
        <taxon>Eukaryota</taxon>
        <taxon>Fungi</taxon>
        <taxon>Dikarya</taxon>
        <taxon>Ascomycota</taxon>
        <taxon>Pezizomycotina</taxon>
        <taxon>Sordariomycetes</taxon>
        <taxon>Xylariomycetidae</taxon>
        <taxon>Amphisphaeriales</taxon>
        <taxon>Apiosporaceae</taxon>
        <taxon>Apiospora</taxon>
    </lineage>
</organism>
<evidence type="ECO:0000313" key="5">
    <source>
        <dbReference type="Proteomes" id="UP001433268"/>
    </source>
</evidence>
<dbReference type="CDD" id="cd08771">
    <property type="entry name" value="DLP_1"/>
    <property type="match status" value="1"/>
</dbReference>
<keyword evidence="5" id="KW-1185">Reference proteome</keyword>
<comment type="caution">
    <text evidence="4">The sequence shown here is derived from an EMBL/GenBank/DDBJ whole genome shotgun (WGS) entry which is preliminary data.</text>
</comment>
<dbReference type="InterPro" id="IPR022812">
    <property type="entry name" value="Dynamin"/>
</dbReference>
<dbReference type="Proteomes" id="UP001433268">
    <property type="component" value="Unassembled WGS sequence"/>
</dbReference>
<sequence>MVLTKTHPAPLSCLSSEDRLKLIDTINNLRPHGIDHDVSLPQTIVCGDRSSGKSSVLEALSGISFPIGRNACTRFPIELVLRRDSYVGLNASIIPHHSRNEPEKVVLTSIEGGFEHPDGFVNLIEKAEGMMGISPPSIFFSNDTFRVEISGPDQPHLALVDLPGLIRPLSGDLEDPDAQTIRDVVASYMKDPRSIILAVVSAENDSVSREVVDLAHAADPDNSRTLGIITKPDTLIRKSEREALYKTLCQRMDFRHDWLILKNADSETGGKITLAQRHKQEADFIDQGIWRWTSVTNLGIASLRSRLRDMLLKQTALGLPAVVSDIERERGVRKEKLDELGLPRDTLDEQQRHLVQISESFQRLVQSSIDGNWGDPFFEVGDEAPDDYKCQARAFAQHTMRCFYNVLVNNGHRREIIHREEDGEYEDGEVEGIEEEETEKEDGADPSGPLRVTREEFVEHIKIRIRDLRRCELPCVLNPLVVGVLFREQSAPWEQLTHKYVEAAWEACRKFLEAAIAHVANDAGTAAAILEKIVKPSMDRILKDVREKVEHILQSYRRAHPITYNRALQSSVYETRAKSSRAEYSRTLKSFFKVSENGTVDHGNFDMDALFDALQKVDEYPDEEECMASEALDILEAYYQVALKRFVDIIAIEIVEVRLVSALPDILSPVGVYKMDPALINDVLGEPEDRRAARAQLTEQLELLNQAALTCSKFHSSG</sequence>
<dbReference type="Gene3D" id="3.40.50.300">
    <property type="entry name" value="P-loop containing nucleotide triphosphate hydrolases"/>
    <property type="match status" value="1"/>
</dbReference>
<dbReference type="GeneID" id="92039367"/>
<dbReference type="PROSITE" id="PS51718">
    <property type="entry name" value="G_DYNAMIN_2"/>
    <property type="match status" value="1"/>
</dbReference>
<dbReference type="RefSeq" id="XP_066673603.1">
    <property type="nucleotide sequence ID" value="XM_066806307.1"/>
</dbReference>
<protein>
    <submittedName>
        <fullName evidence="4">Dynamin GTPase- variant</fullName>
    </submittedName>
</protein>
<dbReference type="Pfam" id="PF00350">
    <property type="entry name" value="Dynamin_N"/>
    <property type="match status" value="1"/>
</dbReference>
<dbReference type="PANTHER" id="PTHR11566:SF21">
    <property type="entry name" value="DYNAMIN RELATED PROTEIN 1, ISOFORM A"/>
    <property type="match status" value="1"/>
</dbReference>
<evidence type="ECO:0000259" key="2">
    <source>
        <dbReference type="PROSITE" id="PS51388"/>
    </source>
</evidence>
<feature type="region of interest" description="Disordered" evidence="1">
    <location>
        <begin position="418"/>
        <end position="450"/>
    </location>
</feature>
<proteinExistence type="predicted"/>
<feature type="domain" description="Dynamin-type G" evidence="3">
    <location>
        <begin position="37"/>
        <end position="320"/>
    </location>
</feature>